<feature type="region of interest" description="Disordered" evidence="1">
    <location>
        <begin position="953"/>
        <end position="975"/>
    </location>
</feature>
<gene>
    <name evidence="2" type="ORF">PAXINDRAFT_14007</name>
</gene>
<keyword evidence="3" id="KW-1185">Reference proteome</keyword>
<evidence type="ECO:0000256" key="1">
    <source>
        <dbReference type="SAM" id="MobiDB-lite"/>
    </source>
</evidence>
<dbReference type="AlphaFoldDB" id="A0A0C9SVB8"/>
<accession>A0A0C9SVB8</accession>
<name>A0A0C9SVB8_PAXIN</name>
<dbReference type="HOGENOM" id="CLU_012625_0_0_1"/>
<proteinExistence type="predicted"/>
<feature type="region of interest" description="Disordered" evidence="1">
    <location>
        <begin position="646"/>
        <end position="681"/>
    </location>
</feature>
<dbReference type="OrthoDB" id="2688041at2759"/>
<evidence type="ECO:0000313" key="3">
    <source>
        <dbReference type="Proteomes" id="UP000053647"/>
    </source>
</evidence>
<feature type="compositionally biased region" description="Polar residues" evidence="1">
    <location>
        <begin position="98"/>
        <end position="109"/>
    </location>
</feature>
<organism evidence="2 3">
    <name type="scientific">Paxillus involutus ATCC 200175</name>
    <dbReference type="NCBI Taxonomy" id="664439"/>
    <lineage>
        <taxon>Eukaryota</taxon>
        <taxon>Fungi</taxon>
        <taxon>Dikarya</taxon>
        <taxon>Basidiomycota</taxon>
        <taxon>Agaricomycotina</taxon>
        <taxon>Agaricomycetes</taxon>
        <taxon>Agaricomycetidae</taxon>
        <taxon>Boletales</taxon>
        <taxon>Paxilineae</taxon>
        <taxon>Paxillaceae</taxon>
        <taxon>Paxillus</taxon>
    </lineage>
</organism>
<reference evidence="3" key="2">
    <citation type="submission" date="2015-01" db="EMBL/GenBank/DDBJ databases">
        <title>Evolutionary Origins and Diversification of the Mycorrhizal Mutualists.</title>
        <authorList>
            <consortium name="DOE Joint Genome Institute"/>
            <consortium name="Mycorrhizal Genomics Consortium"/>
            <person name="Kohler A."/>
            <person name="Kuo A."/>
            <person name="Nagy L.G."/>
            <person name="Floudas D."/>
            <person name="Copeland A."/>
            <person name="Barry K.W."/>
            <person name="Cichocki N."/>
            <person name="Veneault-Fourrey C."/>
            <person name="LaButti K."/>
            <person name="Lindquist E.A."/>
            <person name="Lipzen A."/>
            <person name="Lundell T."/>
            <person name="Morin E."/>
            <person name="Murat C."/>
            <person name="Riley R."/>
            <person name="Ohm R."/>
            <person name="Sun H."/>
            <person name="Tunlid A."/>
            <person name="Henrissat B."/>
            <person name="Grigoriev I.V."/>
            <person name="Hibbett D.S."/>
            <person name="Martin F."/>
        </authorList>
    </citation>
    <scope>NUCLEOTIDE SEQUENCE [LARGE SCALE GENOMIC DNA]</scope>
    <source>
        <strain evidence="3">ATCC 200175</strain>
    </source>
</reference>
<reference evidence="2 3" key="1">
    <citation type="submission" date="2014-06" db="EMBL/GenBank/DDBJ databases">
        <authorList>
            <consortium name="DOE Joint Genome Institute"/>
            <person name="Kuo A."/>
            <person name="Kohler A."/>
            <person name="Nagy L.G."/>
            <person name="Floudas D."/>
            <person name="Copeland A."/>
            <person name="Barry K.W."/>
            <person name="Cichocki N."/>
            <person name="Veneault-Fourrey C."/>
            <person name="LaButti K."/>
            <person name="Lindquist E.A."/>
            <person name="Lipzen A."/>
            <person name="Lundell T."/>
            <person name="Morin E."/>
            <person name="Murat C."/>
            <person name="Sun H."/>
            <person name="Tunlid A."/>
            <person name="Henrissat B."/>
            <person name="Grigoriev I.V."/>
            <person name="Hibbett D.S."/>
            <person name="Martin F."/>
            <person name="Nordberg H.P."/>
            <person name="Cantor M.N."/>
            <person name="Hua S.X."/>
        </authorList>
    </citation>
    <scope>NUCLEOTIDE SEQUENCE [LARGE SCALE GENOMIC DNA]</scope>
    <source>
        <strain evidence="2 3">ATCC 200175</strain>
    </source>
</reference>
<feature type="region of interest" description="Disordered" evidence="1">
    <location>
        <begin position="72"/>
        <end position="136"/>
    </location>
</feature>
<evidence type="ECO:0000313" key="2">
    <source>
        <dbReference type="EMBL" id="KIJ13249.1"/>
    </source>
</evidence>
<dbReference type="EMBL" id="KN819354">
    <property type="protein sequence ID" value="KIJ13249.1"/>
    <property type="molecule type" value="Genomic_DNA"/>
</dbReference>
<protein>
    <submittedName>
        <fullName evidence="2">Uncharacterized protein</fullName>
    </submittedName>
</protein>
<sequence>MDYPNWFSSPQEADDLRWPQRLPVNYIDHQSDTFQNVATTMPTSIRLCQALQPPHSHDRHATYERIFPTTNLSTNESSTPLPDHLAQDPIPQPHGHNAMNSDVGSSSLRTAPAVGRPRIQEGNPASHTGLSGSGELYTSEDIPNAGETVLRDDLKFVTLQPDGLGSAHVCRVSCPKLRELWLQMIEGNDDGDEVWLWVDGDEKWIQHNLYTSSWLFWPKLEKEDWVAAQSALRRRMKRAQLSPRPVPKKTAGLALEDHARIRKATPAQRFTATHWLIHTSRRKEELDFQHGLSSRSNFALMQLTYWWHCHIRQLTPTTPFPEQPKAWIEFEEKRKAMGCECLHRGLIYRERLSEWVRMMKWLQPEWNLDVECIDPDYCNACKNRAKELWERLYGDDHSRDIPLLPIQLAFSLVVVHTFGECMEFDETSISFAETAASKSLSANAQRDADGRFWPLCSPGERNIEHPPWLNAYPKVMRRALVNLSGKVGPYARLHYLPPVEALRDEYLDELPVGFADDAPNLKALVGTIVWILACRFVDGPSNWHNVWVQAVDDLLQFKDILPLPELAGTQFELRNHLERLWLEDGPCFRYCDCLDDFWTIYAAIIMYVKSLNLGPKFEGCPECHAACLTIITGSGSGIETRLAQGSNDLQESDLTRPSPPRELVSSPFRPRSLSPLQEDDSTVPYLSPSLFDVSLPLDDRQHRFNARARELIARATIAGLRFPSEVLPIVIRSDTQPTIPTTSSSNIVEQDAMQVLTVVDASRISPATVRVLSVEDQTPAQMAHPNGVSTSRFNSAPNDDLKKRHKIARIKKILIDMLRGIDFPLHNRYLPWSTLEGDLQKHGYVIINWPSGVPRENDKGIHTLSAGHVNKLYLAFTQGRDEDCPRFVPHVDPSTDQNQGMASIPKVARSKRRLEIDHYDGRGKKTMFKPIQSSPITVDVDFRYQLLPPFLGEASDPKGESEQTPPAVAPFPPMSRLDPPIPIPCSSLSSKLRTLLTEKTVRLLLRIIRANFNTQYASQAPSLAAFRETVSAHGTEVDDTLLQDFRSHVALMDYESYKPFVARFNEQPCKESEVENLFSPGLPFSLALSSSTSGNAPKMFAQYHHIPKEGPIGRARMDQGEGRSRALKCCCIMMTLLVVRSMFSILLYFS</sequence>
<dbReference type="Proteomes" id="UP000053647">
    <property type="component" value="Unassembled WGS sequence"/>
</dbReference>
<feature type="compositionally biased region" description="Low complexity" evidence="1">
    <location>
        <begin position="665"/>
        <end position="676"/>
    </location>
</feature>